<evidence type="ECO:0000256" key="4">
    <source>
        <dbReference type="ARBA" id="ARBA00022490"/>
    </source>
</evidence>
<dbReference type="GO" id="GO:0006282">
    <property type="term" value="P:regulation of DNA repair"/>
    <property type="evidence" value="ECO:0007669"/>
    <property type="project" value="UniProtKB-UniRule"/>
</dbReference>
<evidence type="ECO:0000259" key="6">
    <source>
        <dbReference type="Pfam" id="PF02631"/>
    </source>
</evidence>
<keyword evidence="4 5" id="KW-0963">Cytoplasm</keyword>
<comment type="similarity">
    <text evidence="2 5">Belongs to the RecX family.</text>
</comment>
<proteinExistence type="inferred from homology"/>
<feature type="domain" description="RecX third three-helical" evidence="7">
    <location>
        <begin position="109"/>
        <end position="152"/>
    </location>
</feature>
<dbReference type="Proteomes" id="UP000253319">
    <property type="component" value="Unassembled WGS sequence"/>
</dbReference>
<dbReference type="GO" id="GO:0005737">
    <property type="term" value="C:cytoplasm"/>
    <property type="evidence" value="ECO:0007669"/>
    <property type="project" value="UniProtKB-SubCell"/>
</dbReference>
<evidence type="ECO:0000256" key="1">
    <source>
        <dbReference type="ARBA" id="ARBA00004496"/>
    </source>
</evidence>
<name>A0A365P3D0_9FLAO</name>
<dbReference type="InterPro" id="IPR053925">
    <property type="entry name" value="RecX_HTH_3rd"/>
</dbReference>
<sequence>MKDKSNQQYSLQEIQQKLEYYCAYQERCYKEVESKLFDFHLTAKEKEQVLIYLIENNFINEERFAKSFVRGKHNYKFWGKNRITNELKFRNISSRLIQEALKEIPETTYLENFHRLAEKHWDSIKERKGPKKNKKFVDFLLRKGYETNLIFEKLRELEAN</sequence>
<dbReference type="Gene3D" id="1.10.10.10">
    <property type="entry name" value="Winged helix-like DNA-binding domain superfamily/Winged helix DNA-binding domain"/>
    <property type="match status" value="2"/>
</dbReference>
<evidence type="ECO:0000313" key="8">
    <source>
        <dbReference type="EMBL" id="RBA29059.1"/>
    </source>
</evidence>
<comment type="function">
    <text evidence="5">Modulates RecA activity.</text>
</comment>
<comment type="subcellular location">
    <subcellularLocation>
        <location evidence="1 5">Cytoplasm</location>
    </subcellularLocation>
</comment>
<evidence type="ECO:0000256" key="3">
    <source>
        <dbReference type="ARBA" id="ARBA00018111"/>
    </source>
</evidence>
<dbReference type="Pfam" id="PF21981">
    <property type="entry name" value="RecX_HTH3"/>
    <property type="match status" value="1"/>
</dbReference>
<dbReference type="OrthoDB" id="1523826at2"/>
<dbReference type="AlphaFoldDB" id="A0A365P3D0"/>
<dbReference type="InterPro" id="IPR036388">
    <property type="entry name" value="WH-like_DNA-bd_sf"/>
</dbReference>
<comment type="caution">
    <text evidence="8">The sequence shown here is derived from an EMBL/GenBank/DDBJ whole genome shotgun (WGS) entry which is preliminary data.</text>
</comment>
<evidence type="ECO:0000259" key="7">
    <source>
        <dbReference type="Pfam" id="PF21981"/>
    </source>
</evidence>
<evidence type="ECO:0000256" key="5">
    <source>
        <dbReference type="HAMAP-Rule" id="MF_01114"/>
    </source>
</evidence>
<reference evidence="8 9" key="1">
    <citation type="submission" date="2018-06" db="EMBL/GenBank/DDBJ databases">
        <title>Flavobacterium tibetense sp. nov., isolated from a wetland YonghuCo on Tibetan Plateau.</title>
        <authorList>
            <person name="Xing P."/>
            <person name="Phurbu D."/>
            <person name="Lu H."/>
        </authorList>
    </citation>
    <scope>NUCLEOTIDE SEQUENCE [LARGE SCALE GENOMIC DNA]</scope>
    <source>
        <strain evidence="8 9">YH5</strain>
    </source>
</reference>
<dbReference type="PANTHER" id="PTHR33602:SF1">
    <property type="entry name" value="REGULATORY PROTEIN RECX FAMILY PROTEIN"/>
    <property type="match status" value="1"/>
</dbReference>
<dbReference type="EMBL" id="QLST01000004">
    <property type="protein sequence ID" value="RBA29059.1"/>
    <property type="molecule type" value="Genomic_DNA"/>
</dbReference>
<dbReference type="InterPro" id="IPR053924">
    <property type="entry name" value="RecX_HTH_2nd"/>
</dbReference>
<organism evidence="8 9">
    <name type="scientific">Flavobacterium tibetense</name>
    <dbReference type="NCBI Taxonomy" id="2233533"/>
    <lineage>
        <taxon>Bacteria</taxon>
        <taxon>Pseudomonadati</taxon>
        <taxon>Bacteroidota</taxon>
        <taxon>Flavobacteriia</taxon>
        <taxon>Flavobacteriales</taxon>
        <taxon>Flavobacteriaceae</taxon>
        <taxon>Flavobacterium</taxon>
    </lineage>
</organism>
<dbReference type="InterPro" id="IPR003783">
    <property type="entry name" value="Regulatory_RecX"/>
</dbReference>
<keyword evidence="9" id="KW-1185">Reference proteome</keyword>
<evidence type="ECO:0000313" key="9">
    <source>
        <dbReference type="Proteomes" id="UP000253319"/>
    </source>
</evidence>
<dbReference type="PANTHER" id="PTHR33602">
    <property type="entry name" value="REGULATORY PROTEIN RECX FAMILY PROTEIN"/>
    <property type="match status" value="1"/>
</dbReference>
<feature type="domain" description="RecX second three-helical" evidence="6">
    <location>
        <begin position="60"/>
        <end position="101"/>
    </location>
</feature>
<accession>A0A365P3D0</accession>
<protein>
    <recommendedName>
        <fullName evidence="3 5">Regulatory protein RecX</fullName>
    </recommendedName>
</protein>
<dbReference type="RefSeq" id="WP_113988489.1">
    <property type="nucleotide sequence ID" value="NZ_QLST01000004.1"/>
</dbReference>
<gene>
    <name evidence="5" type="primary">recX</name>
    <name evidence="8" type="ORF">DPN68_04670</name>
</gene>
<dbReference type="Pfam" id="PF02631">
    <property type="entry name" value="RecX_HTH2"/>
    <property type="match status" value="1"/>
</dbReference>
<dbReference type="HAMAP" id="MF_01114">
    <property type="entry name" value="RecX"/>
    <property type="match status" value="1"/>
</dbReference>
<evidence type="ECO:0000256" key="2">
    <source>
        <dbReference type="ARBA" id="ARBA00009695"/>
    </source>
</evidence>